<organism evidence="2 3">
    <name type="scientific">Paractinoplanes aksuensis</name>
    <dbReference type="NCBI Taxonomy" id="2939490"/>
    <lineage>
        <taxon>Bacteria</taxon>
        <taxon>Bacillati</taxon>
        <taxon>Actinomycetota</taxon>
        <taxon>Actinomycetes</taxon>
        <taxon>Micromonosporales</taxon>
        <taxon>Micromonosporaceae</taxon>
        <taxon>Paractinoplanes</taxon>
    </lineage>
</organism>
<evidence type="ECO:0000313" key="2">
    <source>
        <dbReference type="EMBL" id="MCO8278028.1"/>
    </source>
</evidence>
<dbReference type="PANTHER" id="PTHR33121:SF76">
    <property type="entry name" value="SIGNALING PROTEIN"/>
    <property type="match status" value="1"/>
</dbReference>
<feature type="domain" description="EAL" evidence="1">
    <location>
        <begin position="13"/>
        <end position="261"/>
    </location>
</feature>
<reference evidence="2 3" key="1">
    <citation type="submission" date="2022-06" db="EMBL/GenBank/DDBJ databases">
        <title>New Species of the Genus Actinoplanes, ActinopZanes ferrugineus.</title>
        <authorList>
            <person name="Ding P."/>
        </authorList>
    </citation>
    <scope>NUCLEOTIDE SEQUENCE [LARGE SCALE GENOMIC DNA]</scope>
    <source>
        <strain evidence="2 3">TRM88003</strain>
    </source>
</reference>
<gene>
    <name evidence="2" type="ORF">M1L60_46400</name>
</gene>
<name>A0ABT1E4H3_9ACTN</name>
<dbReference type="SMART" id="SM00052">
    <property type="entry name" value="EAL"/>
    <property type="match status" value="1"/>
</dbReference>
<dbReference type="Proteomes" id="UP001523369">
    <property type="component" value="Unassembled WGS sequence"/>
</dbReference>
<dbReference type="InterPro" id="IPR001633">
    <property type="entry name" value="EAL_dom"/>
</dbReference>
<accession>A0ABT1E4H3</accession>
<sequence>MARLRPADAVAVPEHDEHALDAATILRHRLVTPLFQPIVDLDTGTVVAVEALARGPVGSCLERLDRLFAAASQAGLLGPMDLMCAERAIECELEAANTPPMLFVNAEPAALDQPISARLIELLLSDLPFRIVTEYTERALSTFPAALLRIAGQSHLLGNGIALDDVGADPMSLAFLPFIEPDVIKLDMHLLRNPCAPSTAEVCAVVAAAAARTGAVVIAEGIETSADVDVARTLGATWGQGWHFGRPTRAADLQLHVRGAAAGIRDARPGLHQPIGSPFEVAIAGATGLAHDAAIGPALERISVAIDGQEHAVVLGSYCEPGDVAPWLPHIDRVTRQAAYASVLRPGSTPEPFPGESSLVVMTPDYAAALSSPRFGGASQT</sequence>
<dbReference type="Pfam" id="PF00563">
    <property type="entry name" value="EAL"/>
    <property type="match status" value="1"/>
</dbReference>
<proteinExistence type="predicted"/>
<keyword evidence="3" id="KW-1185">Reference proteome</keyword>
<comment type="caution">
    <text evidence="2">The sequence shown here is derived from an EMBL/GenBank/DDBJ whole genome shotgun (WGS) entry which is preliminary data.</text>
</comment>
<dbReference type="CDD" id="cd01948">
    <property type="entry name" value="EAL"/>
    <property type="match status" value="1"/>
</dbReference>
<evidence type="ECO:0000313" key="3">
    <source>
        <dbReference type="Proteomes" id="UP001523369"/>
    </source>
</evidence>
<dbReference type="EMBL" id="JAMYJR010000078">
    <property type="protein sequence ID" value="MCO8278028.1"/>
    <property type="molecule type" value="Genomic_DNA"/>
</dbReference>
<dbReference type="SUPFAM" id="SSF141868">
    <property type="entry name" value="EAL domain-like"/>
    <property type="match status" value="1"/>
</dbReference>
<dbReference type="RefSeq" id="WP_253244028.1">
    <property type="nucleotide sequence ID" value="NZ_JAMYJR010000078.1"/>
</dbReference>
<dbReference type="Gene3D" id="3.20.20.450">
    <property type="entry name" value="EAL domain"/>
    <property type="match status" value="1"/>
</dbReference>
<protein>
    <submittedName>
        <fullName evidence="2">EAL domain-containing protein</fullName>
    </submittedName>
</protein>
<dbReference type="InterPro" id="IPR035919">
    <property type="entry name" value="EAL_sf"/>
</dbReference>
<dbReference type="PANTHER" id="PTHR33121">
    <property type="entry name" value="CYCLIC DI-GMP PHOSPHODIESTERASE PDEF"/>
    <property type="match status" value="1"/>
</dbReference>
<evidence type="ECO:0000259" key="1">
    <source>
        <dbReference type="PROSITE" id="PS50883"/>
    </source>
</evidence>
<dbReference type="InterPro" id="IPR050706">
    <property type="entry name" value="Cyclic-di-GMP_PDE-like"/>
</dbReference>
<dbReference type="PROSITE" id="PS50883">
    <property type="entry name" value="EAL"/>
    <property type="match status" value="1"/>
</dbReference>